<feature type="binding site" evidence="7">
    <location>
        <position position="263"/>
    </location>
    <ligand>
        <name>[4Fe-4S] cluster</name>
        <dbReference type="ChEBI" id="CHEBI:49883"/>
    </ligand>
</feature>
<dbReference type="InParanoid" id="G0ECK0"/>
<evidence type="ECO:0000256" key="4">
    <source>
        <dbReference type="ARBA" id="ARBA00022723"/>
    </source>
</evidence>
<dbReference type="HAMAP" id="MF_00701">
    <property type="entry name" value="DNA_primase_lrg_arc"/>
    <property type="match status" value="1"/>
</dbReference>
<proteinExistence type="inferred from homology"/>
<evidence type="ECO:0000256" key="5">
    <source>
        <dbReference type="ARBA" id="ARBA00023004"/>
    </source>
</evidence>
<dbReference type="OrthoDB" id="46081at2157"/>
<feature type="domain" description="DNA primase large subunit C-terminal" evidence="9">
    <location>
        <begin position="255"/>
        <end position="350"/>
    </location>
</feature>
<dbReference type="EMBL" id="CP002838">
    <property type="protein sequence ID" value="AEM39570.1"/>
    <property type="molecule type" value="Genomic_DNA"/>
</dbReference>
<evidence type="ECO:0000256" key="2">
    <source>
        <dbReference type="ARBA" id="ARBA00022515"/>
    </source>
</evidence>
<dbReference type="PANTHER" id="PTHR10537">
    <property type="entry name" value="DNA PRIMASE LARGE SUBUNIT"/>
    <property type="match status" value="1"/>
</dbReference>
<evidence type="ECO:0000313" key="11">
    <source>
        <dbReference type="Proteomes" id="UP000001037"/>
    </source>
</evidence>
<dbReference type="GeneID" id="11138904"/>
<dbReference type="KEGG" id="pfm:Pyrfu_1715"/>
<comment type="subunit">
    <text evidence="7">Heterodimer of a small subunit (PriS) and a large subunit (PriL).</text>
</comment>
<keyword evidence="3 7" id="KW-0235">DNA replication</keyword>
<evidence type="ECO:0000256" key="3">
    <source>
        <dbReference type="ARBA" id="ARBA00022705"/>
    </source>
</evidence>
<dbReference type="InterPro" id="IPR058560">
    <property type="entry name" value="DNA_primase_C"/>
</dbReference>
<dbReference type="PANTHER" id="PTHR10537:SF3">
    <property type="entry name" value="DNA PRIMASE LARGE SUBUNIT"/>
    <property type="match status" value="1"/>
</dbReference>
<dbReference type="SUPFAM" id="SSF140914">
    <property type="entry name" value="PriB N-terminal domain-like"/>
    <property type="match status" value="1"/>
</dbReference>
<dbReference type="GO" id="GO:1990077">
    <property type="term" value="C:primosome complex"/>
    <property type="evidence" value="ECO:0007669"/>
    <property type="project" value="UniProtKB-KW"/>
</dbReference>
<keyword evidence="11" id="KW-1185">Reference proteome</keyword>
<name>G0ECK0_PYRF1</name>
<dbReference type="HOGENOM" id="CLU_052778_1_0_2"/>
<dbReference type="STRING" id="694429.Pyrfu_1715"/>
<evidence type="ECO:0000256" key="6">
    <source>
        <dbReference type="ARBA" id="ARBA00023014"/>
    </source>
</evidence>
<evidence type="ECO:0000259" key="9">
    <source>
        <dbReference type="Pfam" id="PF04104"/>
    </source>
</evidence>
<dbReference type="InterPro" id="IPR007238">
    <property type="entry name" value="DNA_primase_lsu_euk/arc"/>
</dbReference>
<comment type="function">
    <text evidence="7">Regulatory subunit of DNA primase, an RNA polymerase that catalyzes the synthesis of short RNA molecules used as primers for DNA polymerase during DNA replication. Stabilizes and modulates the activity of the small subunit, increasing the rate of DNA synthesis, and conferring RNA synthesis capability. The DNA polymerase activity may enable DNA primase to also catalyze primer extension after primer synthesis. May also play a role in DNA repair.</text>
</comment>
<dbReference type="Pfam" id="PF04104">
    <property type="entry name" value="DNA_primase_lrg"/>
    <property type="match status" value="1"/>
</dbReference>
<evidence type="ECO:0000256" key="8">
    <source>
        <dbReference type="SAM" id="MobiDB-lite"/>
    </source>
</evidence>
<keyword evidence="4 7" id="KW-0479">Metal-binding</keyword>
<keyword evidence="6 7" id="KW-0411">Iron-sulfur</keyword>
<sequence length="409" mass="46240">MLRQQSIIVDAARYPYTVDLEQFVRKRFGPVSYSVLMLRRDVVERALERIREAIERGAISVGNGNPEVETLAFYLGLLLVTLLNDRWAVSRYALAEAERSYQSLLHESDETIVAIAQKIGVGLEYHEKGLKQPYAVTSTGIVLYREYHYSISIFEYARVARRLVGDPKWKPTNLPVKDGRVYLDKDMAVRLLKEAIMEYIERLASTFSEVKPEKLPDELIQVLEEARRVLNEARPKPKVMRAGGKIRVKLPKGFVVEEAFPPCMADIIDRARRGEHLSHHERFAIATFLLNLGVDIDRVVDVFRNLPDFNEKVARYQVEHLAGLRGSGKKYRTYSCEKMRSLGICKGECETRSPIQAYYRNVSRLVKEGKLRLESISGSGEAGEPGVGGVEPQEEGGGTGGGNEHEDEV</sequence>
<dbReference type="GO" id="GO:0046872">
    <property type="term" value="F:metal ion binding"/>
    <property type="evidence" value="ECO:0007669"/>
    <property type="project" value="UniProtKB-KW"/>
</dbReference>
<feature type="compositionally biased region" description="Gly residues" evidence="8">
    <location>
        <begin position="380"/>
        <end position="402"/>
    </location>
</feature>
<dbReference type="eggNOG" id="arCOG03013">
    <property type="taxonomic scope" value="Archaea"/>
</dbReference>
<evidence type="ECO:0000313" key="10">
    <source>
        <dbReference type="EMBL" id="AEM39570.1"/>
    </source>
</evidence>
<feature type="binding site" evidence="7">
    <location>
        <position position="345"/>
    </location>
    <ligand>
        <name>[4Fe-4S] cluster</name>
        <dbReference type="ChEBI" id="CHEBI:49883"/>
    </ligand>
</feature>
<dbReference type="GO" id="GO:0051539">
    <property type="term" value="F:4 iron, 4 sulfur cluster binding"/>
    <property type="evidence" value="ECO:0007669"/>
    <property type="project" value="UniProtKB-UniRule"/>
</dbReference>
<dbReference type="GO" id="GO:0006269">
    <property type="term" value="P:DNA replication, synthesis of primer"/>
    <property type="evidence" value="ECO:0007669"/>
    <property type="project" value="UniProtKB-UniRule"/>
</dbReference>
<dbReference type="RefSeq" id="WP_014027247.1">
    <property type="nucleotide sequence ID" value="NC_015931.1"/>
</dbReference>
<dbReference type="FunCoup" id="G0ECK0">
    <property type="interactions" value="1"/>
</dbReference>
<accession>G0ECK0</accession>
<comment type="similarity">
    <text evidence="7">Belongs to the eukaryotic-type primase large subunit family.</text>
</comment>
<keyword evidence="2 7" id="KW-0639">Primosome</keyword>
<comment type="cofactor">
    <cofactor evidence="7">
        <name>[4Fe-4S] cluster</name>
        <dbReference type="ChEBI" id="CHEBI:49883"/>
    </cofactor>
    <text evidence="7">Binds 1 [4Fe-4S] cluster.</text>
</comment>
<reference evidence="10 11" key="1">
    <citation type="journal article" date="2011" name="Stand. Genomic Sci.">
        <title>Complete genome sequence of the hyperthermophilic chemolithoautotroph Pyrolobus fumarii type strain (1A).</title>
        <authorList>
            <person name="Anderson I."/>
            <person name="Goker M."/>
            <person name="Nolan M."/>
            <person name="Lucas S."/>
            <person name="Hammon N."/>
            <person name="Deshpande S."/>
            <person name="Cheng J.F."/>
            <person name="Tapia R."/>
            <person name="Han C."/>
            <person name="Goodwin L."/>
            <person name="Pitluck S."/>
            <person name="Huntemann M."/>
            <person name="Liolios K."/>
            <person name="Ivanova N."/>
            <person name="Pagani I."/>
            <person name="Mavromatis K."/>
            <person name="Ovchinikova G."/>
            <person name="Pati A."/>
            <person name="Chen A."/>
            <person name="Palaniappan K."/>
            <person name="Land M."/>
            <person name="Hauser L."/>
            <person name="Brambilla E.M."/>
            <person name="Huber H."/>
            <person name="Yasawong M."/>
            <person name="Rohde M."/>
            <person name="Spring S."/>
            <person name="Abt B."/>
            <person name="Sikorski J."/>
            <person name="Wirth R."/>
            <person name="Detter J.C."/>
            <person name="Woyke T."/>
            <person name="Bristow J."/>
            <person name="Eisen J.A."/>
            <person name="Markowitz V."/>
            <person name="Hugenholtz P."/>
            <person name="Kyrpides N.C."/>
            <person name="Klenk H.P."/>
            <person name="Lapidus A."/>
        </authorList>
    </citation>
    <scope>NUCLEOTIDE SEQUENCE [LARGE SCALE GENOMIC DNA]</scope>
    <source>
        <strain evidence="11">DSM 11204 / 1A</strain>
    </source>
</reference>
<protein>
    <recommendedName>
        <fullName evidence="7">DNA primase large subunit PriL</fullName>
    </recommendedName>
</protein>
<evidence type="ECO:0000256" key="7">
    <source>
        <dbReference type="HAMAP-Rule" id="MF_00701"/>
    </source>
</evidence>
<feature type="binding site" evidence="7">
    <location>
        <position position="349"/>
    </location>
    <ligand>
        <name>[4Fe-4S] cluster</name>
        <dbReference type="ChEBI" id="CHEBI:49883"/>
    </ligand>
</feature>
<keyword evidence="5 7" id="KW-0408">Iron</keyword>
<dbReference type="GO" id="GO:0006270">
    <property type="term" value="P:DNA replication initiation"/>
    <property type="evidence" value="ECO:0007669"/>
    <property type="project" value="TreeGrafter"/>
</dbReference>
<dbReference type="CDD" id="cd06560">
    <property type="entry name" value="PriL"/>
    <property type="match status" value="1"/>
</dbReference>
<dbReference type="Pfam" id="PF26466">
    <property type="entry name" value="DNA_primase_lrg_N"/>
    <property type="match status" value="1"/>
</dbReference>
<feature type="region of interest" description="Disordered" evidence="8">
    <location>
        <begin position="376"/>
        <end position="409"/>
    </location>
</feature>
<keyword evidence="1 7" id="KW-0004">4Fe-4S</keyword>
<feature type="binding site" evidence="7">
    <location>
        <position position="336"/>
    </location>
    <ligand>
        <name>[4Fe-4S] cluster</name>
        <dbReference type="ChEBI" id="CHEBI:49883"/>
    </ligand>
</feature>
<gene>
    <name evidence="7" type="primary">priL</name>
    <name evidence="10" type="ordered locus">Pyrfu_1715</name>
</gene>
<dbReference type="Proteomes" id="UP000001037">
    <property type="component" value="Chromosome"/>
</dbReference>
<organism evidence="10 11">
    <name type="scientific">Pyrolobus fumarii (strain DSM 11204 / 1A)</name>
    <dbReference type="NCBI Taxonomy" id="694429"/>
    <lineage>
        <taxon>Archaea</taxon>
        <taxon>Thermoproteota</taxon>
        <taxon>Thermoprotei</taxon>
        <taxon>Desulfurococcales</taxon>
        <taxon>Pyrodictiaceae</taxon>
        <taxon>Pyrolobus</taxon>
    </lineage>
</organism>
<dbReference type="InterPro" id="IPR023642">
    <property type="entry name" value="DNA_primase_lsu_PriL"/>
</dbReference>
<evidence type="ECO:0000256" key="1">
    <source>
        <dbReference type="ARBA" id="ARBA00022485"/>
    </source>
</evidence>
<dbReference type="AlphaFoldDB" id="G0ECK0"/>
<dbReference type="GO" id="GO:0003899">
    <property type="term" value="F:DNA-directed RNA polymerase activity"/>
    <property type="evidence" value="ECO:0007669"/>
    <property type="project" value="InterPro"/>
</dbReference>